<reference evidence="1 2" key="1">
    <citation type="submission" date="2019-01" db="EMBL/GenBank/DDBJ databases">
        <authorList>
            <person name="Alioto T."/>
            <person name="Alioto T."/>
        </authorList>
    </citation>
    <scope>NUCLEOTIDE SEQUENCE [LARGE SCALE GENOMIC DNA]</scope>
</reference>
<organism evidence="1 2">
    <name type="scientific">Lynx pardinus</name>
    <name type="common">Iberian lynx</name>
    <name type="synonym">Felis pardina</name>
    <dbReference type="NCBI Taxonomy" id="191816"/>
    <lineage>
        <taxon>Eukaryota</taxon>
        <taxon>Metazoa</taxon>
        <taxon>Chordata</taxon>
        <taxon>Craniata</taxon>
        <taxon>Vertebrata</taxon>
        <taxon>Euteleostomi</taxon>
        <taxon>Mammalia</taxon>
        <taxon>Eutheria</taxon>
        <taxon>Laurasiatheria</taxon>
        <taxon>Carnivora</taxon>
        <taxon>Feliformia</taxon>
        <taxon>Felidae</taxon>
        <taxon>Felinae</taxon>
        <taxon>Lynx</taxon>
    </lineage>
</organism>
<keyword evidence="2" id="KW-1185">Reference proteome</keyword>
<dbReference type="Proteomes" id="UP000386466">
    <property type="component" value="Unassembled WGS sequence"/>
</dbReference>
<sequence length="89" mass="9845">YAKGSAVLLRPPHKGQWGHPSGDSLLLPSPVATHSILQATIWTHHVHFLEEKVLPHGATFTIWNVGKQGSKVVAYCDTAAKKMEKAFYR</sequence>
<accession>A0A485MNT1</accession>
<name>A0A485MNT1_LYNPA</name>
<proteinExistence type="predicted"/>
<feature type="non-terminal residue" evidence="1">
    <location>
        <position position="1"/>
    </location>
</feature>
<evidence type="ECO:0000313" key="1">
    <source>
        <dbReference type="EMBL" id="VFV19752.1"/>
    </source>
</evidence>
<evidence type="ECO:0000313" key="2">
    <source>
        <dbReference type="Proteomes" id="UP000386466"/>
    </source>
</evidence>
<protein>
    <submittedName>
        <fullName evidence="1">Uncharacterized protein</fullName>
    </submittedName>
</protein>
<gene>
    <name evidence="1" type="ORF">LYPA_23C017770</name>
</gene>
<dbReference type="EMBL" id="CAAGRJ010001681">
    <property type="protein sequence ID" value="VFV19752.1"/>
    <property type="molecule type" value="Genomic_DNA"/>
</dbReference>
<dbReference type="AlphaFoldDB" id="A0A485MNT1"/>